<evidence type="ECO:0000313" key="8">
    <source>
        <dbReference type="Proteomes" id="UP000186406"/>
    </source>
</evidence>
<protein>
    <recommendedName>
        <fullName evidence="1">pyridoxal kinase</fullName>
        <ecNumber evidence="1">2.7.1.35</ecNumber>
    </recommendedName>
</protein>
<dbReference type="EC" id="2.7.1.35" evidence="1"/>
<gene>
    <name evidence="7" type="ORF">SAMN02745172_01464</name>
</gene>
<dbReference type="GO" id="GO:0008478">
    <property type="term" value="F:pyridoxal kinase activity"/>
    <property type="evidence" value="ECO:0007669"/>
    <property type="project" value="UniProtKB-EC"/>
</dbReference>
<dbReference type="Gene3D" id="3.40.1190.20">
    <property type="match status" value="1"/>
</dbReference>
<evidence type="ECO:0000256" key="5">
    <source>
        <dbReference type="ARBA" id="ARBA00022840"/>
    </source>
</evidence>
<dbReference type="InterPro" id="IPR013749">
    <property type="entry name" value="PM/HMP-P_kinase-1"/>
</dbReference>
<dbReference type="GO" id="GO:0005829">
    <property type="term" value="C:cytosol"/>
    <property type="evidence" value="ECO:0007669"/>
    <property type="project" value="TreeGrafter"/>
</dbReference>
<dbReference type="PANTHER" id="PTHR10534">
    <property type="entry name" value="PYRIDOXAL KINASE"/>
    <property type="match status" value="1"/>
</dbReference>
<proteinExistence type="predicted"/>
<dbReference type="RefSeq" id="WP_244530796.1">
    <property type="nucleotide sequence ID" value="NZ_FRXO01000002.1"/>
</dbReference>
<keyword evidence="5" id="KW-0067">ATP-binding</keyword>
<keyword evidence="4 7" id="KW-0418">Kinase</keyword>
<dbReference type="NCBIfam" id="TIGR00687">
    <property type="entry name" value="pyridox_kin"/>
    <property type="match status" value="1"/>
</dbReference>
<dbReference type="GO" id="GO:0009443">
    <property type="term" value="P:pyridoxal 5'-phosphate salvage"/>
    <property type="evidence" value="ECO:0007669"/>
    <property type="project" value="InterPro"/>
</dbReference>
<dbReference type="STRING" id="1123029.SAMN02745172_01464"/>
<dbReference type="EMBL" id="FRXO01000002">
    <property type="protein sequence ID" value="SHO63598.1"/>
    <property type="molecule type" value="Genomic_DNA"/>
</dbReference>
<dbReference type="Pfam" id="PF08543">
    <property type="entry name" value="Phos_pyr_kin"/>
    <property type="match status" value="1"/>
</dbReference>
<evidence type="ECO:0000259" key="6">
    <source>
        <dbReference type="Pfam" id="PF08543"/>
    </source>
</evidence>
<sequence>MTDPMSQLSGLAPPAAQPPAKPAVIAVSSQVARGGVGTRALSFALERLGHSVWLVPTVFLPWHTGHGPSTRIQPPEDRFEAALNDLVRLESLKEVGAIVTGFLGSHAQATAIARFVARAKQMKPDILFVCDPVIGDVGGLYVSRETADAVRDVLLPMADAATPNVWELGWLTGMPVETTAEVLAAARALGPERVLATSAPAMMRNSIATMLVTRDSALMAEHPAFSEAPSGTGDLIAALFTAGLLSGASAEAVLVRATASTYEVVARSVKAGADELLFVAEQESLVRPAANIHVRRLAEVSGRRAPTPVIR</sequence>
<dbReference type="Proteomes" id="UP000186406">
    <property type="component" value="Unassembled WGS sequence"/>
</dbReference>
<evidence type="ECO:0000313" key="7">
    <source>
        <dbReference type="EMBL" id="SHO63598.1"/>
    </source>
</evidence>
<name>A0A1M7ZFE6_9HYPH</name>
<evidence type="ECO:0000256" key="3">
    <source>
        <dbReference type="ARBA" id="ARBA00022741"/>
    </source>
</evidence>
<keyword evidence="8" id="KW-1185">Reference proteome</keyword>
<feature type="domain" description="Pyridoxamine kinase/Phosphomethylpyrimidine kinase" evidence="6">
    <location>
        <begin position="94"/>
        <end position="273"/>
    </location>
</feature>
<evidence type="ECO:0000256" key="1">
    <source>
        <dbReference type="ARBA" id="ARBA00012104"/>
    </source>
</evidence>
<dbReference type="GO" id="GO:0005524">
    <property type="term" value="F:ATP binding"/>
    <property type="evidence" value="ECO:0007669"/>
    <property type="project" value="UniProtKB-KW"/>
</dbReference>
<dbReference type="PANTHER" id="PTHR10534:SF2">
    <property type="entry name" value="PYRIDOXAL KINASE"/>
    <property type="match status" value="1"/>
</dbReference>
<evidence type="ECO:0000256" key="2">
    <source>
        <dbReference type="ARBA" id="ARBA00022679"/>
    </source>
</evidence>
<dbReference type="InterPro" id="IPR004625">
    <property type="entry name" value="PyrdxlKinase"/>
</dbReference>
<keyword evidence="3" id="KW-0547">Nucleotide-binding</keyword>
<dbReference type="AlphaFoldDB" id="A0A1M7ZFE6"/>
<evidence type="ECO:0000256" key="4">
    <source>
        <dbReference type="ARBA" id="ARBA00022777"/>
    </source>
</evidence>
<accession>A0A1M7ZFE6</accession>
<dbReference type="InterPro" id="IPR029056">
    <property type="entry name" value="Ribokinase-like"/>
</dbReference>
<dbReference type="SUPFAM" id="SSF53613">
    <property type="entry name" value="Ribokinase-like"/>
    <property type="match status" value="1"/>
</dbReference>
<reference evidence="7 8" key="1">
    <citation type="submission" date="2016-12" db="EMBL/GenBank/DDBJ databases">
        <authorList>
            <person name="Song W.-J."/>
            <person name="Kurnit D.M."/>
        </authorList>
    </citation>
    <scope>NUCLEOTIDE SEQUENCE [LARGE SCALE GENOMIC DNA]</scope>
    <source>
        <strain evidence="7 8">DSM 19599</strain>
    </source>
</reference>
<organism evidence="7 8">
    <name type="scientific">Pseudoxanthobacter soli DSM 19599</name>
    <dbReference type="NCBI Taxonomy" id="1123029"/>
    <lineage>
        <taxon>Bacteria</taxon>
        <taxon>Pseudomonadati</taxon>
        <taxon>Pseudomonadota</taxon>
        <taxon>Alphaproteobacteria</taxon>
        <taxon>Hyphomicrobiales</taxon>
        <taxon>Segnochrobactraceae</taxon>
        <taxon>Pseudoxanthobacter</taxon>
    </lineage>
</organism>
<keyword evidence="2" id="KW-0808">Transferase</keyword>
<dbReference type="CDD" id="cd01173">
    <property type="entry name" value="pyridoxal_pyridoxamine_kinase"/>
    <property type="match status" value="1"/>
</dbReference>